<accession>A0A7D7LE75</accession>
<keyword evidence="3" id="KW-1185">Reference proteome</keyword>
<dbReference type="Pfam" id="PF01636">
    <property type="entry name" value="APH"/>
    <property type="match status" value="1"/>
</dbReference>
<dbReference type="InterPro" id="IPR050249">
    <property type="entry name" value="Pseudomonas-type_ThrB"/>
</dbReference>
<dbReference type="RefSeq" id="WP_181927599.1">
    <property type="nucleotide sequence ID" value="NZ_CP054698.1"/>
</dbReference>
<feature type="domain" description="Aminoglycoside phosphotransferase" evidence="1">
    <location>
        <begin position="29"/>
        <end position="272"/>
    </location>
</feature>
<dbReference type="InterPro" id="IPR011009">
    <property type="entry name" value="Kinase-like_dom_sf"/>
</dbReference>
<reference evidence="3" key="1">
    <citation type="submission" date="2020-06" db="EMBL/GenBank/DDBJ databases">
        <title>Nostoc edaphicum CCNP1411 genome.</title>
        <authorList>
            <person name="Fidor A."/>
            <person name="Grabski M."/>
            <person name="Gawor J."/>
            <person name="Gromadka R."/>
            <person name="Wegrzyn G."/>
            <person name="Mazur-Marzec H."/>
        </authorList>
    </citation>
    <scope>NUCLEOTIDE SEQUENCE [LARGE SCALE GENOMIC DNA]</scope>
    <source>
        <strain evidence="3">CCNP1411</strain>
    </source>
</reference>
<evidence type="ECO:0000259" key="1">
    <source>
        <dbReference type="Pfam" id="PF01636"/>
    </source>
</evidence>
<dbReference type="EMBL" id="CP054698">
    <property type="protein sequence ID" value="QMS89674.1"/>
    <property type="molecule type" value="Genomic_DNA"/>
</dbReference>
<dbReference type="InterPro" id="IPR002575">
    <property type="entry name" value="Aminoglycoside_PTrfase"/>
</dbReference>
<dbReference type="SUPFAM" id="SSF56112">
    <property type="entry name" value="Protein kinase-like (PK-like)"/>
    <property type="match status" value="1"/>
</dbReference>
<gene>
    <name evidence="2" type="ORF">HUN01_19580</name>
</gene>
<dbReference type="AlphaFoldDB" id="A0A7D7LE75"/>
<keyword evidence="2" id="KW-0808">Transferase</keyword>
<organism evidence="2 3">
    <name type="scientific">Nostoc edaphicum CCNP1411</name>
    <dbReference type="NCBI Taxonomy" id="1472755"/>
    <lineage>
        <taxon>Bacteria</taxon>
        <taxon>Bacillati</taxon>
        <taxon>Cyanobacteriota</taxon>
        <taxon>Cyanophyceae</taxon>
        <taxon>Nostocales</taxon>
        <taxon>Nostocaceae</taxon>
        <taxon>Nostoc</taxon>
    </lineage>
</organism>
<sequence>MTEEINTQNTQNLMAIADQFAQLGKVTGVKSFGSGNINDTFLVTLNSSEEQHFVLQRINTQVFRQPQLIMQNMRTFTEHVRKRLQHTPLNRRWEVPRVLLTKNAQDHWRDVDGSFWRAISFIEGSQSFDTMSDRSHAKEIGYALGMFHNLISDLPPEKLADTLEGFHITPLYLQHYEEVLAKTSAFQSAEVNYCLQFVSDRQTFAHILENAKTEGKLPLRLMHGDPKINNVMFDTATQQAVSVIDLDTVKPGLVHYDIGDCLRSGCNPAGEETENWESVCFDTDLCQEILQGYLAVAKAFLTENDYAYIYDAIRLIAFELGLRFFADYLAGNVYFKVKHPEHNLARAIVQFKLTESIESQKTQICNIIQDMK</sequence>
<evidence type="ECO:0000313" key="3">
    <source>
        <dbReference type="Proteomes" id="UP000514713"/>
    </source>
</evidence>
<dbReference type="GO" id="GO:0016740">
    <property type="term" value="F:transferase activity"/>
    <property type="evidence" value="ECO:0007669"/>
    <property type="project" value="UniProtKB-KW"/>
</dbReference>
<proteinExistence type="predicted"/>
<dbReference type="KEGG" id="ned:HUN01_19580"/>
<dbReference type="PANTHER" id="PTHR21064:SF5">
    <property type="entry name" value="SLR1880 PROTEIN"/>
    <property type="match status" value="1"/>
</dbReference>
<name>A0A7D7LE75_9NOSO</name>
<protein>
    <submittedName>
        <fullName evidence="2">Aminoglycoside phosphotransferase family protein</fullName>
    </submittedName>
</protein>
<dbReference type="Proteomes" id="UP000514713">
    <property type="component" value="Chromosome"/>
</dbReference>
<evidence type="ECO:0000313" key="2">
    <source>
        <dbReference type="EMBL" id="QMS89674.1"/>
    </source>
</evidence>
<dbReference type="Gene3D" id="3.90.1200.10">
    <property type="match status" value="1"/>
</dbReference>
<dbReference type="PANTHER" id="PTHR21064">
    <property type="entry name" value="AMINOGLYCOSIDE PHOSPHOTRANSFERASE DOMAIN-CONTAINING PROTEIN-RELATED"/>
    <property type="match status" value="1"/>
</dbReference>